<evidence type="ECO:0000256" key="5">
    <source>
        <dbReference type="ARBA" id="ARBA00022475"/>
    </source>
</evidence>
<evidence type="ECO:0000313" key="13">
    <source>
        <dbReference type="Proteomes" id="UP000076079"/>
    </source>
</evidence>
<dbReference type="Pfam" id="PF02699">
    <property type="entry name" value="YajC"/>
    <property type="match status" value="1"/>
</dbReference>
<dbReference type="GO" id="GO:0015031">
    <property type="term" value="P:protein transport"/>
    <property type="evidence" value="ECO:0007669"/>
    <property type="project" value="UniProtKB-KW"/>
</dbReference>
<evidence type="ECO:0000256" key="2">
    <source>
        <dbReference type="ARBA" id="ARBA00006742"/>
    </source>
</evidence>
<reference evidence="13" key="2">
    <citation type="submission" date="2016-04" db="EMBL/GenBank/DDBJ databases">
        <title>First Complete Genome Sequence of a Subdivision 6 Acidobacterium.</title>
        <authorList>
            <person name="Huang S."/>
            <person name="Vieira S."/>
            <person name="Bunk B."/>
            <person name="Riedel T."/>
            <person name="Sproeer C."/>
            <person name="Overmann J."/>
        </authorList>
    </citation>
    <scope>NUCLEOTIDE SEQUENCE [LARGE SCALE GENOMIC DNA]</scope>
    <source>
        <strain evidence="13">DSM 100886 HEG_-6_39</strain>
    </source>
</reference>
<keyword evidence="13" id="KW-1185">Reference proteome</keyword>
<evidence type="ECO:0000256" key="11">
    <source>
        <dbReference type="SAM" id="Phobius"/>
    </source>
</evidence>
<dbReference type="Proteomes" id="UP000076079">
    <property type="component" value="Chromosome"/>
</dbReference>
<dbReference type="STRING" id="1855912.LuPra_05844"/>
<organism evidence="12 13">
    <name type="scientific">Luteitalea pratensis</name>
    <dbReference type="NCBI Taxonomy" id="1855912"/>
    <lineage>
        <taxon>Bacteria</taxon>
        <taxon>Pseudomonadati</taxon>
        <taxon>Acidobacteriota</taxon>
        <taxon>Vicinamibacteria</taxon>
        <taxon>Vicinamibacterales</taxon>
        <taxon>Vicinamibacteraceae</taxon>
        <taxon>Luteitalea</taxon>
    </lineage>
</organism>
<keyword evidence="10 11" id="KW-0472">Membrane</keyword>
<dbReference type="AlphaFoldDB" id="A0A143PUZ0"/>
<keyword evidence="4" id="KW-0813">Transport</keyword>
<dbReference type="NCBIfam" id="TIGR00739">
    <property type="entry name" value="yajC"/>
    <property type="match status" value="1"/>
</dbReference>
<dbReference type="EMBL" id="CP015136">
    <property type="protein sequence ID" value="AMY12567.1"/>
    <property type="molecule type" value="Genomic_DNA"/>
</dbReference>
<evidence type="ECO:0000256" key="9">
    <source>
        <dbReference type="ARBA" id="ARBA00023010"/>
    </source>
</evidence>
<proteinExistence type="inferred from homology"/>
<evidence type="ECO:0000256" key="8">
    <source>
        <dbReference type="ARBA" id="ARBA00022989"/>
    </source>
</evidence>
<name>A0A143PUZ0_LUTPR</name>
<reference evidence="12 13" key="1">
    <citation type="journal article" date="2016" name="Genome Announc.">
        <title>First Complete Genome Sequence of a Subdivision 6 Acidobacterium Strain.</title>
        <authorList>
            <person name="Huang S."/>
            <person name="Vieira S."/>
            <person name="Bunk B."/>
            <person name="Riedel T."/>
            <person name="Sproer C."/>
            <person name="Overmann J."/>
        </authorList>
    </citation>
    <scope>NUCLEOTIDE SEQUENCE [LARGE SCALE GENOMIC DNA]</scope>
    <source>
        <strain evidence="13">DSM 100886 HEG_-6_39</strain>
    </source>
</reference>
<comment type="similarity">
    <text evidence="2">Belongs to the YajC family.</text>
</comment>
<dbReference type="PANTHER" id="PTHR33909:SF1">
    <property type="entry name" value="SEC TRANSLOCON ACCESSORY COMPLEX SUBUNIT YAJC"/>
    <property type="match status" value="1"/>
</dbReference>
<comment type="subcellular location">
    <subcellularLocation>
        <location evidence="1">Cell membrane</location>
        <topology evidence="1">Single-pass membrane protein</topology>
    </subcellularLocation>
</comment>
<dbReference type="KEGG" id="abac:LuPra_05844"/>
<protein>
    <recommendedName>
        <fullName evidence="3">Sec translocon accessory complex subunit YajC</fullName>
    </recommendedName>
</protein>
<keyword evidence="9" id="KW-0811">Translocation</keyword>
<evidence type="ECO:0000256" key="1">
    <source>
        <dbReference type="ARBA" id="ARBA00004162"/>
    </source>
</evidence>
<keyword evidence="5" id="KW-1003">Cell membrane</keyword>
<accession>A0A143PUZ0</accession>
<dbReference type="PANTHER" id="PTHR33909">
    <property type="entry name" value="SEC TRANSLOCON ACCESSORY COMPLEX SUBUNIT YAJC"/>
    <property type="match status" value="1"/>
</dbReference>
<dbReference type="OrthoDB" id="9800132at2"/>
<evidence type="ECO:0000256" key="4">
    <source>
        <dbReference type="ARBA" id="ARBA00022448"/>
    </source>
</evidence>
<evidence type="ECO:0000256" key="10">
    <source>
        <dbReference type="ARBA" id="ARBA00023136"/>
    </source>
</evidence>
<dbReference type="SMART" id="SM01323">
    <property type="entry name" value="YajC"/>
    <property type="match status" value="1"/>
</dbReference>
<evidence type="ECO:0000256" key="7">
    <source>
        <dbReference type="ARBA" id="ARBA00022927"/>
    </source>
</evidence>
<evidence type="ECO:0000256" key="3">
    <source>
        <dbReference type="ARBA" id="ARBA00014962"/>
    </source>
</evidence>
<feature type="transmembrane region" description="Helical" evidence="11">
    <location>
        <begin position="28"/>
        <end position="46"/>
    </location>
</feature>
<dbReference type="PRINTS" id="PR01853">
    <property type="entry name" value="YAJCTRNLCASE"/>
</dbReference>
<dbReference type="RefSeq" id="WP_110174012.1">
    <property type="nucleotide sequence ID" value="NZ_CP015136.1"/>
</dbReference>
<dbReference type="GO" id="GO:0005886">
    <property type="term" value="C:plasma membrane"/>
    <property type="evidence" value="ECO:0007669"/>
    <property type="project" value="UniProtKB-SubCell"/>
</dbReference>
<keyword evidence="6 11" id="KW-0812">Transmembrane</keyword>
<evidence type="ECO:0000313" key="12">
    <source>
        <dbReference type="EMBL" id="AMY12567.1"/>
    </source>
</evidence>
<gene>
    <name evidence="12" type="ORF">LuPra_05844</name>
</gene>
<sequence length="118" mass="12682">MPSSSVLVRSLVALSAPADQNASPWLSLLPFVIILGIFYVMVLMPMKKRQQKVTEFQDSLKVGDKVVTTGGIYGTITRLAERHVQLQIAPQVRIDVARAAVGGIQGQDPVVVPDQGAS</sequence>
<keyword evidence="8 11" id="KW-1133">Transmembrane helix</keyword>
<keyword evidence="7" id="KW-0653">Protein transport</keyword>
<dbReference type="InterPro" id="IPR003849">
    <property type="entry name" value="Preprotein_translocase_YajC"/>
</dbReference>
<evidence type="ECO:0000256" key="6">
    <source>
        <dbReference type="ARBA" id="ARBA00022692"/>
    </source>
</evidence>